<dbReference type="Pfam" id="PF12728">
    <property type="entry name" value="HTH_17"/>
    <property type="match status" value="1"/>
</dbReference>
<dbReference type="InterPro" id="IPR010093">
    <property type="entry name" value="SinI_DNA-bd"/>
</dbReference>
<dbReference type="SUPFAM" id="SSF46955">
    <property type="entry name" value="Putative DNA-binding domain"/>
    <property type="match status" value="1"/>
</dbReference>
<dbReference type="InterPro" id="IPR041657">
    <property type="entry name" value="HTH_17"/>
</dbReference>
<organism evidence="2 3">
    <name type="scientific">Paenibacillus cremeus</name>
    <dbReference type="NCBI Taxonomy" id="2163881"/>
    <lineage>
        <taxon>Bacteria</taxon>
        <taxon>Bacillati</taxon>
        <taxon>Bacillota</taxon>
        <taxon>Bacilli</taxon>
        <taxon>Bacillales</taxon>
        <taxon>Paenibacillaceae</taxon>
        <taxon>Paenibacillus</taxon>
    </lineage>
</organism>
<comment type="caution">
    <text evidence="2">The sequence shown here is derived from an EMBL/GenBank/DDBJ whole genome shotgun (WGS) entry which is preliminary data.</text>
</comment>
<dbReference type="Gene3D" id="1.10.1660.10">
    <property type="match status" value="1"/>
</dbReference>
<feature type="domain" description="Helix-turn-helix" evidence="1">
    <location>
        <begin position="28"/>
        <end position="75"/>
    </location>
</feature>
<gene>
    <name evidence="2" type="ORF">FPZ49_08035</name>
</gene>
<evidence type="ECO:0000313" key="3">
    <source>
        <dbReference type="Proteomes" id="UP000317036"/>
    </source>
</evidence>
<sequence>MSQYNLLIEMGLGSEINEKFKSIPDQTMLSPSAIAKMLNVHKETVRRWCREGKLPAYNWGGKYVICASDFKKFMELSKNLGPAQKQVINI</sequence>
<dbReference type="OrthoDB" id="2627698at2"/>
<evidence type="ECO:0000313" key="2">
    <source>
        <dbReference type="EMBL" id="TVY10671.1"/>
    </source>
</evidence>
<dbReference type="NCBIfam" id="TIGR01764">
    <property type="entry name" value="excise"/>
    <property type="match status" value="1"/>
</dbReference>
<accession>A0A559KEX1</accession>
<dbReference type="Proteomes" id="UP000317036">
    <property type="component" value="Unassembled WGS sequence"/>
</dbReference>
<reference evidence="2 3" key="1">
    <citation type="submission" date="2019-07" db="EMBL/GenBank/DDBJ databases">
        <authorList>
            <person name="Kim J."/>
        </authorList>
    </citation>
    <scope>NUCLEOTIDE SEQUENCE [LARGE SCALE GENOMIC DNA]</scope>
    <source>
        <strain evidence="2 3">JC52</strain>
    </source>
</reference>
<dbReference type="GO" id="GO:0003677">
    <property type="term" value="F:DNA binding"/>
    <property type="evidence" value="ECO:0007669"/>
    <property type="project" value="InterPro"/>
</dbReference>
<dbReference type="RefSeq" id="WP_144845315.1">
    <property type="nucleotide sequence ID" value="NZ_VNJI01000007.1"/>
</dbReference>
<name>A0A559KEX1_9BACL</name>
<dbReference type="InterPro" id="IPR009061">
    <property type="entry name" value="DNA-bd_dom_put_sf"/>
</dbReference>
<protein>
    <submittedName>
        <fullName evidence="2">Helix-turn-helix domain-containing protein</fullName>
    </submittedName>
</protein>
<keyword evidence="3" id="KW-1185">Reference proteome</keyword>
<proteinExistence type="predicted"/>
<evidence type="ECO:0000259" key="1">
    <source>
        <dbReference type="Pfam" id="PF12728"/>
    </source>
</evidence>
<dbReference type="AlphaFoldDB" id="A0A559KEX1"/>
<dbReference type="EMBL" id="VNJI01000007">
    <property type="protein sequence ID" value="TVY10671.1"/>
    <property type="molecule type" value="Genomic_DNA"/>
</dbReference>